<dbReference type="AlphaFoldDB" id="A0A4P7AK13"/>
<name>A0A4P7AK13_9MOLU</name>
<dbReference type="RefSeq" id="WP_134298300.1">
    <property type="nucleotide sequence ID" value="NZ_CP038013.1"/>
</dbReference>
<keyword evidence="2" id="KW-0812">Transmembrane</keyword>
<evidence type="ECO:0000256" key="2">
    <source>
        <dbReference type="SAM" id="Phobius"/>
    </source>
</evidence>
<accession>A0A4P7AK13</accession>
<feature type="coiled-coil region" evidence="1">
    <location>
        <begin position="849"/>
        <end position="892"/>
    </location>
</feature>
<keyword evidence="2" id="KW-1133">Transmembrane helix</keyword>
<gene>
    <name evidence="3" type="ORF">SGLAD_v1c09790</name>
</gene>
<protein>
    <recommendedName>
        <fullName evidence="5">Transmembrane protein</fullName>
    </recommendedName>
</protein>
<evidence type="ECO:0000313" key="4">
    <source>
        <dbReference type="Proteomes" id="UP000294309"/>
    </source>
</evidence>
<feature type="transmembrane region" description="Helical" evidence="2">
    <location>
        <begin position="113"/>
        <end position="146"/>
    </location>
</feature>
<proteinExistence type="predicted"/>
<keyword evidence="2" id="KW-0472">Membrane</keyword>
<keyword evidence="1" id="KW-0175">Coiled coil</keyword>
<feature type="transmembrane region" description="Helical" evidence="2">
    <location>
        <begin position="77"/>
        <end position="101"/>
    </location>
</feature>
<dbReference type="KEGG" id="sgq:SGLAD_v1c09790"/>
<keyword evidence="4" id="KW-1185">Reference proteome</keyword>
<feature type="transmembrane region" description="Helical" evidence="2">
    <location>
        <begin position="7"/>
        <end position="30"/>
    </location>
</feature>
<evidence type="ECO:0000256" key="1">
    <source>
        <dbReference type="SAM" id="Coils"/>
    </source>
</evidence>
<dbReference type="Proteomes" id="UP000294309">
    <property type="component" value="Chromosome"/>
</dbReference>
<evidence type="ECO:0008006" key="5">
    <source>
        <dbReference type="Google" id="ProtNLM"/>
    </source>
</evidence>
<sequence>MFLLLIILAWSSVMVGATFLLSFGVLSLLIKLWSSSDFMVKLFNFFSNQPYGLPFFTSGKSSITLNNVLSGSISNTVVIVIAAVMIAVALLLYTISIVELVRAKKRQKISKPYVKALIVLLPILGVLYGQVIILIFSATLILAWILLEAVLFDSEALNNYAEERNLISIYKEERKFEREVSKEGKSIGNVDLVVQNQLKKVHQVQNEKVKITDNSALPNPSSSEIEHINKSTKLIKKYNFWKANKDKINFEKSELLRRSEYLEPKQKSDLEKYLNKKINDVNEVAAKLNLPEEYKLSYFSWNDIDGVEVILEEEFNDIEENEETLKTNFKSSPIDEATSAFDGDLSSAFDENIENLHERYSGNNKPGVPQELSEKLTNEQLPNLITKQYENQIKEYMAYAINIDFNDLKISEQKADADKELVYTDKNFIEKDMLQEVAAKKQKKEQEKSTGTGTISAPPILLEAVETYEQSSKLEEQKFELPQTKIEANLNKDYKEGLEKYIGHSVNYELNDLILSDNQIDSTSIEEVLNDKNFVVENKLPEVAAKKQKQAENLAKIAEQNGTTLGTISAPPKFIDLDSEKSIFDTDQQTKFGEDRQAISTYEESLSDYQENAINNSLTQLDSVENVIDTPLEEVLNDKNFVVENKLPEVAAKKQKQAENLAKIAEQNGTTLGTISAPPKFIDLDSEENVFDINQLKETNDDKISASIYEENEINSITELKNNDNTINELDKLDLENQNVLNHKNDDTFESFTAPKRVFENNDGYKESLSEFENDSNISKNYEDINNWNLNEIDEKVNALEVFSGNEQLSPIKNFKNNYNDDYEEVSLIHESIEKSTNIRSTIVDNSMVMDLEKRMEKLESVINSLNNNDGINALKTQFDQITKQLDKISNAVGNMKQTNPRSIIDTLTKRHTYNQK</sequence>
<dbReference type="OrthoDB" id="387189at2"/>
<dbReference type="EMBL" id="CP038013">
    <property type="protein sequence ID" value="QBQ08178.1"/>
    <property type="molecule type" value="Genomic_DNA"/>
</dbReference>
<evidence type="ECO:0000313" key="3">
    <source>
        <dbReference type="EMBL" id="QBQ08178.1"/>
    </source>
</evidence>
<reference evidence="3 4" key="1">
    <citation type="submission" date="2019-03" db="EMBL/GenBank/DDBJ databases">
        <title>Complete genome sequence of Spiroplasma gladiatoris TG-1 (DSM 22552).</title>
        <authorList>
            <person name="Lin Y.-C."/>
            <person name="Chou L."/>
            <person name="Kuo C.-H."/>
        </authorList>
    </citation>
    <scope>NUCLEOTIDE SEQUENCE [LARGE SCALE GENOMIC DNA]</scope>
    <source>
        <strain evidence="3 4">TG-1</strain>
    </source>
</reference>
<organism evidence="3 4">
    <name type="scientific">Spiroplasma gladiatoris</name>
    <dbReference type="NCBI Taxonomy" id="2143"/>
    <lineage>
        <taxon>Bacteria</taxon>
        <taxon>Bacillati</taxon>
        <taxon>Mycoplasmatota</taxon>
        <taxon>Mollicutes</taxon>
        <taxon>Entomoplasmatales</taxon>
        <taxon>Spiroplasmataceae</taxon>
        <taxon>Spiroplasma</taxon>
    </lineage>
</organism>